<accession>A0A809R5G4</accession>
<keyword evidence="1" id="KW-0812">Transmembrane</keyword>
<keyword evidence="1" id="KW-0472">Membrane</keyword>
<dbReference type="InterPro" id="IPR029044">
    <property type="entry name" value="Nucleotide-diphossugar_trans"/>
</dbReference>
<dbReference type="SUPFAM" id="SSF53448">
    <property type="entry name" value="Nucleotide-diphospho-sugar transferases"/>
    <property type="match status" value="1"/>
</dbReference>
<feature type="transmembrane region" description="Helical" evidence="1">
    <location>
        <begin position="108"/>
        <end position="128"/>
    </location>
</feature>
<dbReference type="Gene3D" id="3.90.550.10">
    <property type="entry name" value="Spore Coat Polysaccharide Biosynthesis Protein SpsA, Chain A"/>
    <property type="match status" value="1"/>
</dbReference>
<organism evidence="2 3">
    <name type="scientific">Candidatus Desulfobacillus denitrificans</name>
    <dbReference type="NCBI Taxonomy" id="2608985"/>
    <lineage>
        <taxon>Bacteria</taxon>
        <taxon>Pseudomonadati</taxon>
        <taxon>Pseudomonadota</taxon>
        <taxon>Betaproteobacteria</taxon>
        <taxon>Candidatus Desulfobacillus</taxon>
    </lineage>
</organism>
<dbReference type="EMBL" id="AP021857">
    <property type="protein sequence ID" value="BBO19555.1"/>
    <property type="molecule type" value="Genomic_DNA"/>
</dbReference>
<evidence type="ECO:0000256" key="1">
    <source>
        <dbReference type="SAM" id="Phobius"/>
    </source>
</evidence>
<evidence type="ECO:0000313" key="3">
    <source>
        <dbReference type="Proteomes" id="UP000662914"/>
    </source>
</evidence>
<reference evidence="2" key="1">
    <citation type="journal article" name="DNA Res.">
        <title>The physiological potential of anammox bacteria as revealed by their core genome structure.</title>
        <authorList>
            <person name="Okubo T."/>
            <person name="Toyoda A."/>
            <person name="Fukuhara K."/>
            <person name="Uchiyama I."/>
            <person name="Harigaya Y."/>
            <person name="Kuroiwa M."/>
            <person name="Suzuki T."/>
            <person name="Murakami Y."/>
            <person name="Suwa Y."/>
            <person name="Takami H."/>
        </authorList>
    </citation>
    <scope>NUCLEOTIDE SEQUENCE</scope>
    <source>
        <strain evidence="2">317325-3</strain>
    </source>
</reference>
<proteinExistence type="predicted"/>
<protein>
    <submittedName>
        <fullName evidence="2">Uncharacterized protein</fullName>
    </submittedName>
</protein>
<dbReference type="Proteomes" id="UP000662914">
    <property type="component" value="Chromosome"/>
</dbReference>
<dbReference type="KEGG" id="ddz:DSYM_02540"/>
<gene>
    <name evidence="2" type="ORF">DSYM_02540</name>
</gene>
<name>A0A809R5G4_9PROT</name>
<evidence type="ECO:0000313" key="2">
    <source>
        <dbReference type="EMBL" id="BBO19555.1"/>
    </source>
</evidence>
<dbReference type="AlphaFoldDB" id="A0A809R5G4"/>
<sequence length="157" mass="17456">MLANWEFACSAVEAGYFSLLCEDDYQLPDFFQAAAREMNRHPEIGLCFGVTNVVDEDGRHLSIAPNEMATVYYLAGEGAVAMMTLQHPSTPAIHFRAACLKAGEGIRWALSLLMMLGLTVWLVVFGLAEMIMVHMVERPLVKSRQLLGAIRQCFSDK</sequence>
<keyword evidence="1" id="KW-1133">Transmembrane helix</keyword>